<protein>
    <recommendedName>
        <fullName evidence="5">Thiamine diphosphokinase</fullName>
        <ecNumber evidence="5">2.7.6.2</ecNumber>
    </recommendedName>
</protein>
<keyword evidence="2" id="KW-0547">Nucleotide-binding</keyword>
<dbReference type="InterPro" id="IPR006282">
    <property type="entry name" value="Thi_PPkinase"/>
</dbReference>
<name>A0A6N7EWV6_9GAMM</name>
<evidence type="ECO:0000259" key="6">
    <source>
        <dbReference type="Pfam" id="PF04263"/>
    </source>
</evidence>
<dbReference type="AlphaFoldDB" id="A0A6N7EWV6"/>
<dbReference type="EMBL" id="WHNW01000004">
    <property type="protein sequence ID" value="MPV86065.1"/>
    <property type="molecule type" value="Genomic_DNA"/>
</dbReference>
<dbReference type="InParanoid" id="A0A6N7EWV6"/>
<dbReference type="GO" id="GO:0006772">
    <property type="term" value="P:thiamine metabolic process"/>
    <property type="evidence" value="ECO:0007669"/>
    <property type="project" value="UniProtKB-UniRule"/>
</dbReference>
<dbReference type="CDD" id="cd07995">
    <property type="entry name" value="TPK"/>
    <property type="match status" value="1"/>
</dbReference>
<evidence type="ECO:0000256" key="4">
    <source>
        <dbReference type="ARBA" id="ARBA00022840"/>
    </source>
</evidence>
<dbReference type="PANTHER" id="PTHR41299:SF1">
    <property type="entry name" value="THIAMINE PYROPHOSPHOKINASE"/>
    <property type="match status" value="1"/>
</dbReference>
<comment type="caution">
    <text evidence="7">The sequence shown here is derived from an EMBL/GenBank/DDBJ whole genome shotgun (WGS) entry which is preliminary data.</text>
</comment>
<dbReference type="PANTHER" id="PTHR41299">
    <property type="entry name" value="THIAMINE PYROPHOSPHOKINASE"/>
    <property type="match status" value="1"/>
</dbReference>
<dbReference type="GO" id="GO:0004788">
    <property type="term" value="F:thiamine diphosphokinase activity"/>
    <property type="evidence" value="ECO:0007669"/>
    <property type="project" value="UniProtKB-UniRule"/>
</dbReference>
<evidence type="ECO:0000313" key="8">
    <source>
        <dbReference type="Proteomes" id="UP000471298"/>
    </source>
</evidence>
<keyword evidence="1 7" id="KW-0808">Transferase</keyword>
<dbReference type="Pfam" id="PF04263">
    <property type="entry name" value="TPK_catalytic"/>
    <property type="match status" value="1"/>
</dbReference>
<dbReference type="GO" id="GO:0005524">
    <property type="term" value="F:ATP binding"/>
    <property type="evidence" value="ECO:0007669"/>
    <property type="project" value="UniProtKB-KW"/>
</dbReference>
<accession>A0A6N7EWV6</accession>
<evidence type="ECO:0000256" key="2">
    <source>
        <dbReference type="ARBA" id="ARBA00022741"/>
    </source>
</evidence>
<feature type="domain" description="Thiamin pyrophosphokinase catalytic" evidence="6">
    <location>
        <begin position="55"/>
        <end position="153"/>
    </location>
</feature>
<evidence type="ECO:0000256" key="3">
    <source>
        <dbReference type="ARBA" id="ARBA00022777"/>
    </source>
</evidence>
<dbReference type="GO" id="GO:0016301">
    <property type="term" value="F:kinase activity"/>
    <property type="evidence" value="ECO:0007669"/>
    <property type="project" value="UniProtKB-KW"/>
</dbReference>
<dbReference type="EC" id="2.7.6.2" evidence="5"/>
<dbReference type="InterPro" id="IPR007371">
    <property type="entry name" value="TPK_catalytic"/>
</dbReference>
<dbReference type="InterPro" id="IPR036759">
    <property type="entry name" value="TPK_catalytic_sf"/>
</dbReference>
<dbReference type="Proteomes" id="UP000471298">
    <property type="component" value="Unassembled WGS sequence"/>
</dbReference>
<keyword evidence="3 7" id="KW-0418">Kinase</keyword>
<evidence type="ECO:0000256" key="1">
    <source>
        <dbReference type="ARBA" id="ARBA00022679"/>
    </source>
</evidence>
<gene>
    <name evidence="7" type="ORF">GCU85_04875</name>
</gene>
<organism evidence="7 8">
    <name type="scientific">Ostreibacterium oceani</name>
    <dbReference type="NCBI Taxonomy" id="2654998"/>
    <lineage>
        <taxon>Bacteria</taxon>
        <taxon>Pseudomonadati</taxon>
        <taxon>Pseudomonadota</taxon>
        <taxon>Gammaproteobacteria</taxon>
        <taxon>Cardiobacteriales</taxon>
        <taxon>Ostreibacteriaceae</taxon>
        <taxon>Ostreibacterium</taxon>
    </lineage>
</organism>
<evidence type="ECO:0000313" key="7">
    <source>
        <dbReference type="EMBL" id="MPV86065.1"/>
    </source>
</evidence>
<evidence type="ECO:0000256" key="5">
    <source>
        <dbReference type="NCBIfam" id="TIGR01378"/>
    </source>
</evidence>
<keyword evidence="4" id="KW-0067">ATP-binding</keyword>
<dbReference type="NCBIfam" id="TIGR01378">
    <property type="entry name" value="thi_PPkinase"/>
    <property type="match status" value="1"/>
</dbReference>
<sequence>MRMCATQALGINNVNHNTQAVSTADCRDYPCEQSQALVLLNGDKVPLADLPFALSAYALVVCVDGAWNQLVADGDDEKVHQIIGDGDSILDPAPSKWQIAHDQSTTDFEKTLLYLDKLGFNQADIYWGSGGEMDHFLGNLAVAARYHDRIRCVFYDQHQAYFFTQTAVRLHGQIHQTITLYPFPAATVSSDGLRYELHQTDLAIKTQQSLRNEIIETKAHLTVSGDLWVFITR</sequence>
<dbReference type="SUPFAM" id="SSF63999">
    <property type="entry name" value="Thiamin pyrophosphokinase, catalytic domain"/>
    <property type="match status" value="1"/>
</dbReference>
<dbReference type="Gene3D" id="3.40.50.10240">
    <property type="entry name" value="Thiamin pyrophosphokinase, catalytic domain"/>
    <property type="match status" value="1"/>
</dbReference>
<proteinExistence type="predicted"/>
<dbReference type="GO" id="GO:0009229">
    <property type="term" value="P:thiamine diphosphate biosynthetic process"/>
    <property type="evidence" value="ECO:0007669"/>
    <property type="project" value="InterPro"/>
</dbReference>
<reference evidence="7 8" key="1">
    <citation type="submission" date="2019-10" db="EMBL/GenBank/DDBJ databases">
        <title>Cardiobacteriales fam. a chemoheterotrophic member of the order Cardiobacteriales, and proposal of Cardiobacteriales fam. nov.</title>
        <authorList>
            <person name="Wang C."/>
        </authorList>
    </citation>
    <scope>NUCLEOTIDE SEQUENCE [LARGE SCALE GENOMIC DNA]</scope>
    <source>
        <strain evidence="7 8">ML27</strain>
    </source>
</reference>
<dbReference type="InterPro" id="IPR053149">
    <property type="entry name" value="TPK"/>
</dbReference>
<keyword evidence="8" id="KW-1185">Reference proteome</keyword>